<evidence type="ECO:0000256" key="5">
    <source>
        <dbReference type="ARBA" id="ARBA00023242"/>
    </source>
</evidence>
<dbReference type="Pfam" id="PF04082">
    <property type="entry name" value="Fungal_trans"/>
    <property type="match status" value="1"/>
</dbReference>
<evidence type="ECO:0000256" key="6">
    <source>
        <dbReference type="SAM" id="MobiDB-lite"/>
    </source>
</evidence>
<dbReference type="CDD" id="cd00067">
    <property type="entry name" value="GAL4"/>
    <property type="match status" value="1"/>
</dbReference>
<dbReference type="PROSITE" id="PS00463">
    <property type="entry name" value="ZN2_CY6_FUNGAL_1"/>
    <property type="match status" value="1"/>
</dbReference>
<protein>
    <submittedName>
        <fullName evidence="8">Fungal-specific transcription factor domain-containing protein</fullName>
    </submittedName>
</protein>
<feature type="region of interest" description="Disordered" evidence="6">
    <location>
        <begin position="1"/>
        <end position="29"/>
    </location>
</feature>
<dbReference type="InterPro" id="IPR051127">
    <property type="entry name" value="Fungal_SecMet_Regulators"/>
</dbReference>
<evidence type="ECO:0000259" key="7">
    <source>
        <dbReference type="PROSITE" id="PS50048"/>
    </source>
</evidence>
<comment type="caution">
    <text evidence="8">The sequence shown here is derived from an EMBL/GenBank/DDBJ whole genome shotgun (WGS) entry which is preliminary data.</text>
</comment>
<evidence type="ECO:0000256" key="2">
    <source>
        <dbReference type="ARBA" id="ARBA00023015"/>
    </source>
</evidence>
<dbReference type="InterPro" id="IPR007219">
    <property type="entry name" value="XnlR_reg_dom"/>
</dbReference>
<keyword evidence="1" id="KW-0479">Metal-binding</keyword>
<evidence type="ECO:0000256" key="3">
    <source>
        <dbReference type="ARBA" id="ARBA00023125"/>
    </source>
</evidence>
<reference evidence="8" key="1">
    <citation type="journal article" date="2021" name="Nat. Commun.">
        <title>Genetic determinants of endophytism in the Arabidopsis root mycobiome.</title>
        <authorList>
            <person name="Mesny F."/>
            <person name="Miyauchi S."/>
            <person name="Thiergart T."/>
            <person name="Pickel B."/>
            <person name="Atanasova L."/>
            <person name="Karlsson M."/>
            <person name="Huettel B."/>
            <person name="Barry K.W."/>
            <person name="Haridas S."/>
            <person name="Chen C."/>
            <person name="Bauer D."/>
            <person name="Andreopoulos W."/>
            <person name="Pangilinan J."/>
            <person name="LaButti K."/>
            <person name="Riley R."/>
            <person name="Lipzen A."/>
            <person name="Clum A."/>
            <person name="Drula E."/>
            <person name="Henrissat B."/>
            <person name="Kohler A."/>
            <person name="Grigoriev I.V."/>
            <person name="Martin F.M."/>
            <person name="Hacquard S."/>
        </authorList>
    </citation>
    <scope>NUCLEOTIDE SEQUENCE</scope>
    <source>
        <strain evidence="8">MPI-CAGE-AT-0147</strain>
    </source>
</reference>
<dbReference type="GO" id="GO:0008270">
    <property type="term" value="F:zinc ion binding"/>
    <property type="evidence" value="ECO:0007669"/>
    <property type="project" value="InterPro"/>
</dbReference>
<dbReference type="GO" id="GO:0000435">
    <property type="term" value="P:positive regulation of transcription from RNA polymerase II promoter by galactose"/>
    <property type="evidence" value="ECO:0007669"/>
    <property type="project" value="TreeGrafter"/>
</dbReference>
<dbReference type="GO" id="GO:0006351">
    <property type="term" value="P:DNA-templated transcription"/>
    <property type="evidence" value="ECO:0007669"/>
    <property type="project" value="InterPro"/>
</dbReference>
<dbReference type="GO" id="GO:0000981">
    <property type="term" value="F:DNA-binding transcription factor activity, RNA polymerase II-specific"/>
    <property type="evidence" value="ECO:0007669"/>
    <property type="project" value="InterPro"/>
</dbReference>
<accession>A0A9P9FPD2</accession>
<dbReference type="PROSITE" id="PS50048">
    <property type="entry name" value="ZN2_CY6_FUNGAL_2"/>
    <property type="match status" value="1"/>
</dbReference>
<dbReference type="SMART" id="SM00906">
    <property type="entry name" value="Fungal_trans"/>
    <property type="match status" value="1"/>
</dbReference>
<evidence type="ECO:0000313" key="8">
    <source>
        <dbReference type="EMBL" id="KAH7169943.1"/>
    </source>
</evidence>
<dbReference type="PANTHER" id="PTHR47424:SF3">
    <property type="entry name" value="REGULATORY PROTEIN GAL4"/>
    <property type="match status" value="1"/>
</dbReference>
<feature type="domain" description="Zn(2)-C6 fungal-type" evidence="7">
    <location>
        <begin position="37"/>
        <end position="66"/>
    </location>
</feature>
<organism evidence="8 9">
    <name type="scientific">Dactylonectria macrodidyma</name>
    <dbReference type="NCBI Taxonomy" id="307937"/>
    <lineage>
        <taxon>Eukaryota</taxon>
        <taxon>Fungi</taxon>
        <taxon>Dikarya</taxon>
        <taxon>Ascomycota</taxon>
        <taxon>Pezizomycotina</taxon>
        <taxon>Sordariomycetes</taxon>
        <taxon>Hypocreomycetidae</taxon>
        <taxon>Hypocreales</taxon>
        <taxon>Nectriaceae</taxon>
        <taxon>Dactylonectria</taxon>
    </lineage>
</organism>
<dbReference type="GO" id="GO:0005634">
    <property type="term" value="C:nucleus"/>
    <property type="evidence" value="ECO:0007669"/>
    <property type="project" value="TreeGrafter"/>
</dbReference>
<dbReference type="Gene3D" id="4.10.240.10">
    <property type="entry name" value="Zn(2)-C6 fungal-type DNA-binding domain"/>
    <property type="match status" value="1"/>
</dbReference>
<dbReference type="Proteomes" id="UP000738349">
    <property type="component" value="Unassembled WGS sequence"/>
</dbReference>
<dbReference type="GO" id="GO:0000978">
    <property type="term" value="F:RNA polymerase II cis-regulatory region sequence-specific DNA binding"/>
    <property type="evidence" value="ECO:0007669"/>
    <property type="project" value="TreeGrafter"/>
</dbReference>
<dbReference type="InterPro" id="IPR001138">
    <property type="entry name" value="Zn2Cys6_DnaBD"/>
</dbReference>
<keyword evidence="3" id="KW-0238">DNA-binding</keyword>
<dbReference type="SMART" id="SM00066">
    <property type="entry name" value="GAL4"/>
    <property type="match status" value="1"/>
</dbReference>
<keyword evidence="5" id="KW-0539">Nucleus</keyword>
<dbReference type="InterPro" id="IPR036864">
    <property type="entry name" value="Zn2-C6_fun-type_DNA-bd_sf"/>
</dbReference>
<evidence type="ECO:0000256" key="4">
    <source>
        <dbReference type="ARBA" id="ARBA00023163"/>
    </source>
</evidence>
<dbReference type="Pfam" id="PF00172">
    <property type="entry name" value="Zn_clus"/>
    <property type="match status" value="1"/>
</dbReference>
<keyword evidence="9" id="KW-1185">Reference proteome</keyword>
<sequence length="679" mass="76071">MASNSTEPTSATSATSATARPFEPVQYKPRETRSHKACDACKRRKVRCSGINPCQHCYRNQLNCTYSTTHGRLAFLERRLHECEKRMQAIEAAWRQFIPDVDLDQAIYAVENEDHTPALSTSSSAAVPLTNGEDVQVTASQNQAPRIPSPADLEFDTMEALEWDETLDLGAITDGIGSLSVRSRASGYMGPQSGSSLLRYLQSVGNYLNDDESNYSYEASPEAISLSGDSQARYVPPALQKRCLDWYFEYYHKAYPLLHEGIFRAECMGAISKPKDGSWPVLYNMVLAVGAFAGPESSNASDAYFYGQARAALSMDLLQRGSLHLVQAFALMANYLQKRNKPNSGFVFLGIALNMGLGLGLHREFSEASISPFAMELRRRVWWTLFIFDSGARLTFGRSSMQLFGGNIKTPRNLDDVDLAVDADVLDSSQDRPTVTSSLIWQCKLAEISNEANTKLLERRLPKESDMVILDDRILAWRESLPSYFKHMPDPDCSWFDIPRMVLLWRSQHLRIVINRPFLLNVLQHRQPLDIDADTAVGRCTSAAAECSQSINAFYSTQTSFPGSLAWYATYWLVTAVFVPVTCLTYDPYHSSALAWRVQIEQSRDVLEQMAMIEPIAGRAIQILSKIMNLIPPSPNMETINLNEPMRMDIADIWGASWIYDSHLVGEMDMGETSSHEAI</sequence>
<proteinExistence type="predicted"/>
<dbReference type="SUPFAM" id="SSF57701">
    <property type="entry name" value="Zn2/Cys6 DNA-binding domain"/>
    <property type="match status" value="1"/>
</dbReference>
<evidence type="ECO:0000313" key="9">
    <source>
        <dbReference type="Proteomes" id="UP000738349"/>
    </source>
</evidence>
<feature type="compositionally biased region" description="Low complexity" evidence="6">
    <location>
        <begin position="1"/>
        <end position="19"/>
    </location>
</feature>
<dbReference type="PANTHER" id="PTHR47424">
    <property type="entry name" value="REGULATORY PROTEIN GAL4"/>
    <property type="match status" value="1"/>
</dbReference>
<gene>
    <name evidence="8" type="ORF">EDB81DRAFT_864471</name>
</gene>
<keyword evidence="4" id="KW-0804">Transcription</keyword>
<name>A0A9P9FPD2_9HYPO</name>
<evidence type="ECO:0000256" key="1">
    <source>
        <dbReference type="ARBA" id="ARBA00022723"/>
    </source>
</evidence>
<dbReference type="OrthoDB" id="3364175at2759"/>
<dbReference type="AlphaFoldDB" id="A0A9P9FPD2"/>
<dbReference type="CDD" id="cd12148">
    <property type="entry name" value="fungal_TF_MHR"/>
    <property type="match status" value="1"/>
</dbReference>
<keyword evidence="2" id="KW-0805">Transcription regulation</keyword>
<dbReference type="EMBL" id="JAGMUV010000002">
    <property type="protein sequence ID" value="KAH7169943.1"/>
    <property type="molecule type" value="Genomic_DNA"/>
</dbReference>